<evidence type="ECO:0000259" key="8">
    <source>
        <dbReference type="Pfam" id="PF00848"/>
    </source>
</evidence>
<feature type="region of interest" description="Disordered" evidence="7">
    <location>
        <begin position="226"/>
        <end position="248"/>
    </location>
</feature>
<dbReference type="CDD" id="cd00680">
    <property type="entry name" value="RHO_alpha_C"/>
    <property type="match status" value="1"/>
</dbReference>
<name>A0AAJ8E4Q4_ASPNG</name>
<evidence type="ECO:0000256" key="1">
    <source>
        <dbReference type="ARBA" id="ARBA00002149"/>
    </source>
</evidence>
<evidence type="ECO:0000313" key="9">
    <source>
        <dbReference type="RefSeq" id="XP_059607027.1"/>
    </source>
</evidence>
<feature type="domain" description="Aromatic-ring-hydroxylating dioxygenase alpha subunit C-terminal" evidence="8">
    <location>
        <begin position="109"/>
        <end position="213"/>
    </location>
</feature>
<dbReference type="GeneID" id="4987759"/>
<comment type="function">
    <text evidence="1">Catalyzes the first step of the osmoprotectant glycine betaine synthesis.</text>
</comment>
<reference evidence="9" key="1">
    <citation type="submission" date="2025-02" db="EMBL/GenBank/DDBJ databases">
        <authorList>
            <consortium name="NCBI Genome Project"/>
        </authorList>
    </citation>
    <scope>NUCLEOTIDE SEQUENCE</scope>
</reference>
<evidence type="ECO:0000256" key="5">
    <source>
        <dbReference type="ARBA" id="ARBA00014931"/>
    </source>
</evidence>
<organism evidence="9">
    <name type="scientific">Aspergillus niger</name>
    <dbReference type="NCBI Taxonomy" id="5061"/>
    <lineage>
        <taxon>Eukaryota</taxon>
        <taxon>Fungi</taxon>
        <taxon>Dikarya</taxon>
        <taxon>Ascomycota</taxon>
        <taxon>Pezizomycotina</taxon>
        <taxon>Eurotiomycetes</taxon>
        <taxon>Eurotiomycetidae</taxon>
        <taxon>Eurotiales</taxon>
        <taxon>Aspergillaceae</taxon>
        <taxon>Aspergillus</taxon>
        <taxon>Aspergillus subgen. Circumdati</taxon>
    </lineage>
</organism>
<comment type="pathway">
    <text evidence="2">Amine and polyamine biosynthesis; betaine biosynthesis via choline pathway; betaine aldehyde from choline (monooxygenase route): step 1/1.</text>
</comment>
<accession>A0AAJ8E4Q4</accession>
<dbReference type="AlphaFoldDB" id="A0AAJ8E4Q4"/>
<evidence type="ECO:0000256" key="7">
    <source>
        <dbReference type="SAM" id="MobiDB-lite"/>
    </source>
</evidence>
<dbReference type="Pfam" id="PF00848">
    <property type="entry name" value="Ring_hydroxyl_A"/>
    <property type="match status" value="1"/>
</dbReference>
<evidence type="ECO:0000256" key="6">
    <source>
        <dbReference type="ARBA" id="ARBA00049097"/>
    </source>
</evidence>
<reference evidence="9" key="2">
    <citation type="submission" date="2025-08" db="UniProtKB">
        <authorList>
            <consortium name="RefSeq"/>
        </authorList>
    </citation>
    <scope>IDENTIFICATION</scope>
</reference>
<dbReference type="PANTHER" id="PTHR43756:SF3">
    <property type="entry name" value="CHOLINE MONOOXYGENASE, CHLOROPLASTIC"/>
    <property type="match status" value="1"/>
</dbReference>
<dbReference type="Gene3D" id="3.90.380.10">
    <property type="entry name" value="Naphthalene 1,2-dioxygenase Alpha Subunit, Chain A, domain 1"/>
    <property type="match status" value="1"/>
</dbReference>
<comment type="similarity">
    <text evidence="3">Belongs to the choline monooxygenase family.</text>
</comment>
<feature type="compositionally biased region" description="Basic and acidic residues" evidence="7">
    <location>
        <begin position="226"/>
        <end position="238"/>
    </location>
</feature>
<dbReference type="SUPFAM" id="SSF55961">
    <property type="entry name" value="Bet v1-like"/>
    <property type="match status" value="1"/>
</dbReference>
<dbReference type="RefSeq" id="XP_059607027.1">
    <property type="nucleotide sequence ID" value="XM_059744489.1"/>
</dbReference>
<gene>
    <name evidence="9" type="ORF">An15g01580</name>
</gene>
<proteinExistence type="inferred from homology"/>
<dbReference type="KEGG" id="ang:An15g01580"/>
<comment type="catalytic activity">
    <reaction evidence="6">
        <text>choline + 2 reduced [2Fe-2S]-[ferredoxin] + O2 + 2 H(+) = betaine aldehyde hydrate + 2 oxidized [2Fe-2S]-[ferredoxin] + H2O</text>
        <dbReference type="Rhea" id="RHEA:17769"/>
        <dbReference type="Rhea" id="RHEA-COMP:10000"/>
        <dbReference type="Rhea" id="RHEA-COMP:10001"/>
        <dbReference type="ChEBI" id="CHEBI:15354"/>
        <dbReference type="ChEBI" id="CHEBI:15377"/>
        <dbReference type="ChEBI" id="CHEBI:15378"/>
        <dbReference type="ChEBI" id="CHEBI:15379"/>
        <dbReference type="ChEBI" id="CHEBI:15870"/>
        <dbReference type="ChEBI" id="CHEBI:33737"/>
        <dbReference type="ChEBI" id="CHEBI:33738"/>
        <dbReference type="EC" id="1.14.15.7"/>
    </reaction>
</comment>
<dbReference type="InterPro" id="IPR001663">
    <property type="entry name" value="Rng_hydr_dOase-A"/>
</dbReference>
<protein>
    <recommendedName>
        <fullName evidence="5">Choline monooxygenase, chloroplastic</fullName>
        <ecNumber evidence="4">1.14.15.7</ecNumber>
    </recommendedName>
</protein>
<evidence type="ECO:0000256" key="2">
    <source>
        <dbReference type="ARBA" id="ARBA00004866"/>
    </source>
</evidence>
<sequence>MSIKSLVAENNLGATPKAPRHANRPRFRYSLGRGAQLPGVFPGLGATTPEGELHQAPLQTQHQIRGAIQLEDYECLHCQYTHPSFSVYYPPTSYAVHNHQNFSQHIADPEKPDDGLFLYFFPNCTLNVYGGGMSSFRVCPTEDSNVTRMEFDYYHMESGEKFDEYFKFVRQVAMEDYELCEKAQNNLTKGIYSEGILNPEKESGVSYYQGRVFELVCQQHTAERRERELEDAKDDSQKRGLQRITTAA</sequence>
<dbReference type="InterPro" id="IPR015879">
    <property type="entry name" value="Ring_hydroxy_dOase_asu_C_dom"/>
</dbReference>
<dbReference type="PANTHER" id="PTHR43756">
    <property type="entry name" value="CHOLINE MONOOXYGENASE, CHLOROPLASTIC"/>
    <property type="match status" value="1"/>
</dbReference>
<dbReference type="EC" id="1.14.15.7" evidence="4"/>
<evidence type="ECO:0000256" key="3">
    <source>
        <dbReference type="ARBA" id="ARBA00010848"/>
    </source>
</evidence>
<evidence type="ECO:0000256" key="4">
    <source>
        <dbReference type="ARBA" id="ARBA00012763"/>
    </source>
</evidence>
<dbReference type="GO" id="GO:0019133">
    <property type="term" value="F:choline monooxygenase activity"/>
    <property type="evidence" value="ECO:0007669"/>
    <property type="project" value="UniProtKB-EC"/>
</dbReference>